<dbReference type="EMBL" id="SRRH01000010">
    <property type="protein sequence ID" value="KAG6303372.1"/>
    <property type="molecule type" value="Genomic_DNA"/>
</dbReference>
<dbReference type="Proteomes" id="UP000707071">
    <property type="component" value="Unassembled WGS sequence"/>
</dbReference>
<feature type="compositionally biased region" description="Low complexity" evidence="1">
    <location>
        <begin position="46"/>
        <end position="71"/>
    </location>
</feature>
<proteinExistence type="predicted"/>
<comment type="caution">
    <text evidence="2">The sequence shown here is derived from an EMBL/GenBank/DDBJ whole genome shotgun (WGS) entry which is preliminary data.</text>
</comment>
<protein>
    <submittedName>
        <fullName evidence="2">Uncharacterized protein</fullName>
    </submittedName>
</protein>
<accession>A0A9P7U559</accession>
<feature type="region of interest" description="Disordered" evidence="1">
    <location>
        <begin position="40"/>
        <end position="145"/>
    </location>
</feature>
<evidence type="ECO:0000313" key="2">
    <source>
        <dbReference type="EMBL" id="KAG6303372.1"/>
    </source>
</evidence>
<dbReference type="AlphaFoldDB" id="A0A9P7U559"/>
<reference evidence="2 3" key="1">
    <citation type="journal article" date="2020" name="bioRxiv">
        <title>Whole genome comparisons of ergot fungi reveals the divergence and evolution of species within the genus Claviceps are the result of varying mechanisms driving genome evolution and host range expansion.</title>
        <authorList>
            <person name="Wyka S.A."/>
            <person name="Mondo S.J."/>
            <person name="Liu M."/>
            <person name="Dettman J."/>
            <person name="Nalam V."/>
            <person name="Broders K.D."/>
        </authorList>
    </citation>
    <scope>NUCLEOTIDE SEQUENCE [LARGE SCALE GENOMIC DNA]</scope>
    <source>
        <strain evidence="2 3">Clav52</strain>
    </source>
</reference>
<feature type="region of interest" description="Disordered" evidence="1">
    <location>
        <begin position="288"/>
        <end position="380"/>
    </location>
</feature>
<feature type="compositionally biased region" description="Polar residues" evidence="1">
    <location>
        <begin position="102"/>
        <end position="112"/>
    </location>
</feature>
<feature type="compositionally biased region" description="Low complexity" evidence="1">
    <location>
        <begin position="1"/>
        <end position="18"/>
    </location>
</feature>
<keyword evidence="3" id="KW-1185">Reference proteome</keyword>
<feature type="compositionally biased region" description="Acidic residues" evidence="1">
    <location>
        <begin position="134"/>
        <end position="143"/>
    </location>
</feature>
<evidence type="ECO:0000313" key="3">
    <source>
        <dbReference type="Proteomes" id="UP000707071"/>
    </source>
</evidence>
<name>A0A9P7U559_9HYPO</name>
<gene>
    <name evidence="2" type="ORF">E4U09_000087</name>
</gene>
<sequence length="380" mass="39761">MAAAPSSAPSRSAAEVSAGSAHMARFEFSDLGTKILMVEWHPDEPSPSSSSCLSSLSSLSSSASPNNSTTSDTTVPTVAGRGARSVTPPSGTAAPEPAAGAVSNSTTRQSTGMEAAGWEVSWPGKSTFLPARETDDEDDDVDEAGPRRRVYFLLPPEASVPAQVTITPPGRTPILVKPLPAIFPSGFNLETGPLGVLHTLWAKKRLSELEREMEAEMRANTESVGLEMAMVEKDWIVANFLEAKPPPVPCDGQPCDGASVVPVPLRSPGPGRLADKLKGMRLGTSAADLVPSSTAKPSPGPRPLSQTSHSPHGGHSIHPSESSVLRDSPYPTPQSLDAAIRGEPAPLSASSRDGEDELFALPLSPRSPDMKRGPFNALPF</sequence>
<organism evidence="2 3">
    <name type="scientific">Claviceps aff. purpurea</name>
    <dbReference type="NCBI Taxonomy" id="1967640"/>
    <lineage>
        <taxon>Eukaryota</taxon>
        <taxon>Fungi</taxon>
        <taxon>Dikarya</taxon>
        <taxon>Ascomycota</taxon>
        <taxon>Pezizomycotina</taxon>
        <taxon>Sordariomycetes</taxon>
        <taxon>Hypocreomycetidae</taxon>
        <taxon>Hypocreales</taxon>
        <taxon>Clavicipitaceae</taxon>
        <taxon>Claviceps</taxon>
    </lineage>
</organism>
<feature type="region of interest" description="Disordered" evidence="1">
    <location>
        <begin position="1"/>
        <end position="20"/>
    </location>
</feature>
<evidence type="ECO:0000256" key="1">
    <source>
        <dbReference type="SAM" id="MobiDB-lite"/>
    </source>
</evidence>
<feature type="compositionally biased region" description="Low complexity" evidence="1">
    <location>
        <begin position="308"/>
        <end position="323"/>
    </location>
</feature>